<organism evidence="2 3">
    <name type="scientific">endosymbiont of Galathealinum brachiosum</name>
    <dbReference type="NCBI Taxonomy" id="2200906"/>
    <lineage>
        <taxon>Bacteria</taxon>
        <taxon>Pseudomonadati</taxon>
        <taxon>Pseudomonadota</taxon>
        <taxon>Gammaproteobacteria</taxon>
        <taxon>sulfur-oxidizing symbionts</taxon>
    </lineage>
</organism>
<keyword evidence="1" id="KW-0812">Transmembrane</keyword>
<dbReference type="Gene3D" id="1.10.287.950">
    <property type="entry name" value="Methyl-accepting chemotaxis protein"/>
    <property type="match status" value="1"/>
</dbReference>
<keyword evidence="1" id="KW-1133">Transmembrane helix</keyword>
<gene>
    <name evidence="2" type="ORF">DIZ80_06265</name>
</gene>
<evidence type="ECO:0000256" key="1">
    <source>
        <dbReference type="SAM" id="Phobius"/>
    </source>
</evidence>
<proteinExistence type="predicted"/>
<accession>A0A370DFT2</accession>
<keyword evidence="3" id="KW-1185">Reference proteome</keyword>
<name>A0A370DFT2_9GAMM</name>
<evidence type="ECO:0000313" key="2">
    <source>
        <dbReference type="EMBL" id="RDH83741.1"/>
    </source>
</evidence>
<reference evidence="2 3" key="1">
    <citation type="journal article" date="2018" name="ISME J.">
        <title>Endosymbiont genomes yield clues of tubeworm success.</title>
        <authorList>
            <person name="Li Y."/>
            <person name="Liles M.R."/>
            <person name="Halanych K.M."/>
        </authorList>
    </citation>
    <scope>NUCLEOTIDE SEQUENCE [LARGE SCALE GENOMIC DNA]</scope>
    <source>
        <strain evidence="2">A1464</strain>
    </source>
</reference>
<dbReference type="EMBL" id="QFXC01000008">
    <property type="protein sequence ID" value="RDH83741.1"/>
    <property type="molecule type" value="Genomic_DNA"/>
</dbReference>
<comment type="caution">
    <text evidence="2">The sequence shown here is derived from an EMBL/GenBank/DDBJ whole genome shotgun (WGS) entry which is preliminary data.</text>
</comment>
<keyword evidence="1" id="KW-0472">Membrane</keyword>
<evidence type="ECO:0000313" key="3">
    <source>
        <dbReference type="Proteomes" id="UP000254266"/>
    </source>
</evidence>
<protein>
    <submittedName>
        <fullName evidence="2">Uncharacterized protein</fullName>
    </submittedName>
</protein>
<dbReference type="Proteomes" id="UP000254266">
    <property type="component" value="Unassembled WGS sequence"/>
</dbReference>
<feature type="transmembrane region" description="Helical" evidence="1">
    <location>
        <begin position="86"/>
        <end position="107"/>
    </location>
</feature>
<dbReference type="AlphaFoldDB" id="A0A370DFT2"/>
<sequence>MNEDHKPRKIKNVREVIIEAIECEPGISGCTADPDTCPNSPDLCDKKLSMFGYYDDTIKESVESILSKSLDDLTKTFTASAKRWELIVYPAMFSFVVLAIYGFFLIFSLTKDITTVSTEMVNMSKNMTSMSRDVHTMTLIMQDQSMHISEMNKNMRNMSSSMNQMRYDMSNMNNNVSRPMNFMNSFAPW</sequence>